<organism evidence="1 2">
    <name type="scientific">Candidatus Electrothrix aarhusensis</name>
    <dbReference type="NCBI Taxonomy" id="1859131"/>
    <lineage>
        <taxon>Bacteria</taxon>
        <taxon>Pseudomonadati</taxon>
        <taxon>Thermodesulfobacteriota</taxon>
        <taxon>Desulfobulbia</taxon>
        <taxon>Desulfobulbales</taxon>
        <taxon>Desulfobulbaceae</taxon>
        <taxon>Candidatus Electrothrix</taxon>
    </lineage>
</organism>
<gene>
    <name evidence="1" type="ORF">H206_03777</name>
</gene>
<protein>
    <submittedName>
        <fullName evidence="1">Uncharacterized protein</fullName>
    </submittedName>
</protein>
<comment type="caution">
    <text evidence="1">The sequence shown here is derived from an EMBL/GenBank/DDBJ whole genome shotgun (WGS) entry which is preliminary data.</text>
</comment>
<dbReference type="EMBL" id="MTKO01000071">
    <property type="protein sequence ID" value="RWX45897.1"/>
    <property type="molecule type" value="Genomic_DNA"/>
</dbReference>
<keyword evidence="2" id="KW-1185">Reference proteome</keyword>
<proteinExistence type="predicted"/>
<dbReference type="AlphaFoldDB" id="A0A3S3UAM2"/>
<evidence type="ECO:0000313" key="2">
    <source>
        <dbReference type="Proteomes" id="UP000287853"/>
    </source>
</evidence>
<dbReference type="Proteomes" id="UP000287853">
    <property type="component" value="Unassembled WGS sequence"/>
</dbReference>
<reference evidence="1 2" key="1">
    <citation type="submission" date="2017-01" db="EMBL/GenBank/DDBJ databases">
        <title>The cable genome- insights into the physiology and evolution of filamentous bacteria capable of sulfide oxidation via long distance electron transfer.</title>
        <authorList>
            <person name="Schreiber L."/>
            <person name="Bjerg J.T."/>
            <person name="Boggild A."/>
            <person name="Van De Vossenberg J."/>
            <person name="Meysman F."/>
            <person name="Nielsen L.P."/>
            <person name="Schramm A."/>
            <person name="Kjeldsen K.U."/>
        </authorList>
    </citation>
    <scope>NUCLEOTIDE SEQUENCE [LARGE SCALE GENOMIC DNA]</scope>
    <source>
        <strain evidence="1">MCF</strain>
    </source>
</reference>
<sequence>MITAKLTAAQKVLAAIPATVAAAKPVGELVGRALVWCGKAVGM</sequence>
<evidence type="ECO:0000313" key="1">
    <source>
        <dbReference type="EMBL" id="RWX45897.1"/>
    </source>
</evidence>
<accession>A0A3S3UAM2</accession>
<name>A0A3S3UAM2_9BACT</name>